<evidence type="ECO:0000256" key="6">
    <source>
        <dbReference type="ARBA" id="ARBA00023136"/>
    </source>
</evidence>
<dbReference type="Proteomes" id="UP000192911">
    <property type="component" value="Unassembled WGS sequence"/>
</dbReference>
<organism evidence="9 10">
    <name type="scientific">Trinickia caryophylli</name>
    <name type="common">Paraburkholderia caryophylli</name>
    <dbReference type="NCBI Taxonomy" id="28094"/>
    <lineage>
        <taxon>Bacteria</taxon>
        <taxon>Pseudomonadati</taxon>
        <taxon>Pseudomonadota</taxon>
        <taxon>Betaproteobacteria</taxon>
        <taxon>Burkholderiales</taxon>
        <taxon>Burkholderiaceae</taxon>
        <taxon>Trinickia</taxon>
    </lineage>
</organism>
<evidence type="ECO:0000313" key="10">
    <source>
        <dbReference type="Proteomes" id="UP000192911"/>
    </source>
</evidence>
<dbReference type="Gene3D" id="1.20.1720.10">
    <property type="entry name" value="Multidrug resistance protein D"/>
    <property type="match status" value="1"/>
</dbReference>
<feature type="transmembrane region" description="Helical" evidence="7">
    <location>
        <begin position="108"/>
        <end position="129"/>
    </location>
</feature>
<dbReference type="PANTHER" id="PTHR42718:SF46">
    <property type="entry name" value="BLR6921 PROTEIN"/>
    <property type="match status" value="1"/>
</dbReference>
<dbReference type="RefSeq" id="WP_085230616.1">
    <property type="nucleotide sequence ID" value="NZ_BSQD01000009.1"/>
</dbReference>
<dbReference type="CDD" id="cd17321">
    <property type="entry name" value="MFS_MMR_MDR_like"/>
    <property type="match status" value="1"/>
</dbReference>
<dbReference type="PROSITE" id="PS50850">
    <property type="entry name" value="MFS"/>
    <property type="match status" value="1"/>
</dbReference>
<sequence>MTHRIDGSGRWIALVVLCLGVLMIVLDTTIVNVALPSIRADLRFTEASLVWVVNAYMLTFGGFLLLGGRLGDLLGHRRMFLAGITLFTAASAACGLANSQALLVAARAVQGLGGAVVSAVSLSLIMNLFTSQADRAKAMGIYGFVCAGGGSIGVLLGGVLTSVLNWHWIFLVNVPIGVAVYLACMTLLPAGQPLAQREKLDVGGALAVTSSLMLAVYAIVHGNEAGWISTQTLTGLGAAIALMIAFLVIEARVTHPLMPLRMFALRNVATANVVGVLWAAAMFAWFFMSALYLQRVLKYSAMEVGLSFLPANIIMAVFSLGLSAKLVMRFGVRGPLAVGLLIAALGLASFARVPVDGEFTADVLPGMILLGLGAGVAFNPVLLAAMSDVAPEESGLASGVVNTSFMMGGALGLAVLASLASAQTRELVAAGTDLSAALNHGYRLAFLLGAIAAALAATFAGLFLRTRTHGVADGARDASRPVSGSR</sequence>
<dbReference type="Pfam" id="PF07690">
    <property type="entry name" value="MFS_1"/>
    <property type="match status" value="1"/>
</dbReference>
<feature type="transmembrane region" description="Helical" evidence="7">
    <location>
        <begin position="336"/>
        <end position="355"/>
    </location>
</feature>
<feature type="transmembrane region" description="Helical" evidence="7">
    <location>
        <begin position="269"/>
        <end position="292"/>
    </location>
</feature>
<keyword evidence="4 7" id="KW-0812">Transmembrane</keyword>
<dbReference type="AlphaFoldDB" id="A0A1X7H658"/>
<dbReference type="GO" id="GO:0022857">
    <property type="term" value="F:transmembrane transporter activity"/>
    <property type="evidence" value="ECO:0007669"/>
    <property type="project" value="InterPro"/>
</dbReference>
<keyword evidence="10" id="KW-1185">Reference proteome</keyword>
<evidence type="ECO:0000256" key="5">
    <source>
        <dbReference type="ARBA" id="ARBA00022989"/>
    </source>
</evidence>
<feature type="transmembrane region" description="Helical" evidence="7">
    <location>
        <begin position="79"/>
        <end position="102"/>
    </location>
</feature>
<dbReference type="STRING" id="28094.SAMN06295900_12250"/>
<dbReference type="PANTHER" id="PTHR42718">
    <property type="entry name" value="MAJOR FACILITATOR SUPERFAMILY MULTIDRUG TRANSPORTER MFSC"/>
    <property type="match status" value="1"/>
</dbReference>
<keyword evidence="2" id="KW-0813">Transport</keyword>
<accession>A0A1X7H658</accession>
<evidence type="ECO:0000256" key="3">
    <source>
        <dbReference type="ARBA" id="ARBA00022475"/>
    </source>
</evidence>
<evidence type="ECO:0000256" key="2">
    <source>
        <dbReference type="ARBA" id="ARBA00022448"/>
    </source>
</evidence>
<feature type="transmembrane region" description="Helical" evidence="7">
    <location>
        <begin position="200"/>
        <end position="220"/>
    </location>
</feature>
<feature type="transmembrane region" description="Helical" evidence="7">
    <location>
        <begin position="166"/>
        <end position="188"/>
    </location>
</feature>
<dbReference type="InterPro" id="IPR020846">
    <property type="entry name" value="MFS_dom"/>
</dbReference>
<dbReference type="SUPFAM" id="SSF103473">
    <property type="entry name" value="MFS general substrate transporter"/>
    <property type="match status" value="1"/>
</dbReference>
<dbReference type="EMBL" id="FXAH01000022">
    <property type="protein sequence ID" value="SMF80440.1"/>
    <property type="molecule type" value="Genomic_DNA"/>
</dbReference>
<keyword evidence="6 7" id="KW-0472">Membrane</keyword>
<evidence type="ECO:0000256" key="1">
    <source>
        <dbReference type="ARBA" id="ARBA00004651"/>
    </source>
</evidence>
<evidence type="ECO:0000256" key="7">
    <source>
        <dbReference type="SAM" id="Phobius"/>
    </source>
</evidence>
<feature type="transmembrane region" description="Helical" evidence="7">
    <location>
        <begin position="12"/>
        <end position="35"/>
    </location>
</feature>
<keyword evidence="3" id="KW-1003">Cell membrane</keyword>
<dbReference type="GO" id="GO:0005886">
    <property type="term" value="C:plasma membrane"/>
    <property type="evidence" value="ECO:0007669"/>
    <property type="project" value="UniProtKB-SubCell"/>
</dbReference>
<feature type="domain" description="Major facilitator superfamily (MFS) profile" evidence="8">
    <location>
        <begin position="13"/>
        <end position="468"/>
    </location>
</feature>
<dbReference type="PRINTS" id="PR01036">
    <property type="entry name" value="TCRTETB"/>
</dbReference>
<gene>
    <name evidence="9" type="ORF">SAMN06295900_12250</name>
</gene>
<proteinExistence type="predicted"/>
<dbReference type="InterPro" id="IPR004638">
    <property type="entry name" value="EmrB-like"/>
</dbReference>
<feature type="transmembrane region" description="Helical" evidence="7">
    <location>
        <begin position="304"/>
        <end position="324"/>
    </location>
</feature>
<feature type="transmembrane region" description="Helical" evidence="7">
    <location>
        <begin position="442"/>
        <end position="464"/>
    </location>
</feature>
<dbReference type="Gene3D" id="1.20.1250.20">
    <property type="entry name" value="MFS general substrate transporter like domains"/>
    <property type="match status" value="1"/>
</dbReference>
<evidence type="ECO:0000259" key="8">
    <source>
        <dbReference type="PROSITE" id="PS50850"/>
    </source>
</evidence>
<evidence type="ECO:0000313" key="9">
    <source>
        <dbReference type="EMBL" id="SMF80440.1"/>
    </source>
</evidence>
<dbReference type="OrthoDB" id="9807274at2"/>
<reference evidence="10" key="1">
    <citation type="submission" date="2017-04" db="EMBL/GenBank/DDBJ databases">
        <authorList>
            <person name="Varghese N."/>
            <person name="Submissions S."/>
        </authorList>
    </citation>
    <scope>NUCLEOTIDE SEQUENCE [LARGE SCALE GENOMIC DNA]</scope>
    <source>
        <strain evidence="10">Ballard 720</strain>
    </source>
</reference>
<feature type="transmembrane region" description="Helical" evidence="7">
    <location>
        <begin position="47"/>
        <end position="67"/>
    </location>
</feature>
<protein>
    <submittedName>
        <fullName evidence="9">Drug resistance transporter, EmrB/QacA subfamily</fullName>
    </submittedName>
</protein>
<evidence type="ECO:0000256" key="4">
    <source>
        <dbReference type="ARBA" id="ARBA00022692"/>
    </source>
</evidence>
<comment type="subcellular location">
    <subcellularLocation>
        <location evidence="1">Cell membrane</location>
        <topology evidence="1">Multi-pass membrane protein</topology>
    </subcellularLocation>
</comment>
<feature type="transmembrane region" description="Helical" evidence="7">
    <location>
        <begin position="399"/>
        <end position="422"/>
    </location>
</feature>
<dbReference type="InterPro" id="IPR036259">
    <property type="entry name" value="MFS_trans_sf"/>
</dbReference>
<name>A0A1X7H658_TRICW</name>
<feature type="transmembrane region" description="Helical" evidence="7">
    <location>
        <begin position="367"/>
        <end position="387"/>
    </location>
</feature>
<dbReference type="InterPro" id="IPR011701">
    <property type="entry name" value="MFS"/>
</dbReference>
<feature type="transmembrane region" description="Helical" evidence="7">
    <location>
        <begin position="141"/>
        <end position="160"/>
    </location>
</feature>
<keyword evidence="5 7" id="KW-1133">Transmembrane helix</keyword>
<feature type="transmembrane region" description="Helical" evidence="7">
    <location>
        <begin position="226"/>
        <end position="249"/>
    </location>
</feature>
<dbReference type="NCBIfam" id="TIGR00711">
    <property type="entry name" value="efflux_EmrB"/>
    <property type="match status" value="1"/>
</dbReference>
<dbReference type="GeneID" id="95549994"/>